<dbReference type="InterPro" id="IPR007543">
    <property type="entry name" value="LptD_C"/>
</dbReference>
<accession>A0A2U8E2W6</accession>
<organism evidence="2 3">
    <name type="scientific">Ereboglobus luteus</name>
    <dbReference type="NCBI Taxonomy" id="1796921"/>
    <lineage>
        <taxon>Bacteria</taxon>
        <taxon>Pseudomonadati</taxon>
        <taxon>Verrucomicrobiota</taxon>
        <taxon>Opitutia</taxon>
        <taxon>Opitutales</taxon>
        <taxon>Opitutaceae</taxon>
        <taxon>Ereboglobus</taxon>
    </lineage>
</organism>
<dbReference type="Proteomes" id="UP000244896">
    <property type="component" value="Chromosome"/>
</dbReference>
<evidence type="ECO:0000313" key="2">
    <source>
        <dbReference type="EMBL" id="AWI09213.1"/>
    </source>
</evidence>
<dbReference type="GO" id="GO:0061024">
    <property type="term" value="P:membrane organization"/>
    <property type="evidence" value="ECO:0007669"/>
    <property type="project" value="InterPro"/>
</dbReference>
<dbReference type="GO" id="GO:0009279">
    <property type="term" value="C:cell outer membrane"/>
    <property type="evidence" value="ECO:0007669"/>
    <property type="project" value="TreeGrafter"/>
</dbReference>
<dbReference type="PANTHER" id="PTHR30189:SF1">
    <property type="entry name" value="LPS-ASSEMBLY PROTEIN LPTD"/>
    <property type="match status" value="1"/>
</dbReference>
<dbReference type="Pfam" id="PF04453">
    <property type="entry name" value="LptD"/>
    <property type="match status" value="1"/>
</dbReference>
<dbReference type="KEGG" id="elut:CKA38_08150"/>
<protein>
    <recommendedName>
        <fullName evidence="1">LptD C-terminal domain-containing protein</fullName>
    </recommendedName>
</protein>
<dbReference type="AlphaFoldDB" id="A0A2U8E2W6"/>
<feature type="domain" description="LptD C-terminal" evidence="1">
    <location>
        <begin position="306"/>
        <end position="649"/>
    </location>
</feature>
<dbReference type="EMBL" id="CP023004">
    <property type="protein sequence ID" value="AWI09213.1"/>
    <property type="molecule type" value="Genomic_DNA"/>
</dbReference>
<dbReference type="GO" id="GO:1990351">
    <property type="term" value="C:transporter complex"/>
    <property type="evidence" value="ECO:0007669"/>
    <property type="project" value="TreeGrafter"/>
</dbReference>
<dbReference type="PANTHER" id="PTHR30189">
    <property type="entry name" value="LPS-ASSEMBLY PROTEIN"/>
    <property type="match status" value="1"/>
</dbReference>
<gene>
    <name evidence="2" type="ORF">CKA38_08150</name>
</gene>
<reference evidence="2 3" key="1">
    <citation type="journal article" date="2018" name="Syst. Appl. Microbiol.">
        <title>Ereboglobus luteus gen. nov. sp. nov. from cockroach guts, and new insights into the oxygen relationship of the genera Opitutus and Didymococcus (Verrucomicrobia: Opitutaceae).</title>
        <authorList>
            <person name="Tegtmeier D."/>
            <person name="Belitz A."/>
            <person name="Radek R."/>
            <person name="Heimerl T."/>
            <person name="Brune A."/>
        </authorList>
    </citation>
    <scope>NUCLEOTIDE SEQUENCE [LARGE SCALE GENOMIC DNA]</scope>
    <source>
        <strain evidence="2 3">Ho45</strain>
    </source>
</reference>
<keyword evidence="3" id="KW-1185">Reference proteome</keyword>
<evidence type="ECO:0000313" key="3">
    <source>
        <dbReference type="Proteomes" id="UP000244896"/>
    </source>
</evidence>
<dbReference type="InterPro" id="IPR050218">
    <property type="entry name" value="LptD"/>
</dbReference>
<proteinExistence type="predicted"/>
<name>A0A2U8E2W6_9BACT</name>
<evidence type="ECO:0000259" key="1">
    <source>
        <dbReference type="Pfam" id="PF04453"/>
    </source>
</evidence>
<sequence>MHAGPRLTLLPRIVIRRLFAIFILTLPSLCVFADGTATVSRTASALAREFVFQDFEFTADNVRTDRATRDVVYTGDARFTQGIALLTADELRYNRAGNTAVARGHVVFTRGPMRMLADELVYNIADGTFSVEAPRLGEFPYYISGARASGSAQAVTLTEATVSYQEPGVFVPQLGAGSLTYTSGPDQRIHTSNTRIGIGAVPVIKLPRLSQGVGGNSFIGNTSGRIGYRGNLGAFLDLGTLVPVADGLRLGGDVGYYTKRGLLFGPAAAYDIATPGGGRMTGSLNTGYIHDNGNRLTDILDRPVPTDRGFVTWRHSQGVTSNLRIFGEINYWSDSEIIRDFRRNEFYPVQQPDNFLEADYARDNFIISVFARAQLNSYYPVQQRLPEVRFDLLPSLIGVQGIYQKGQASAASLTDDSPLYLPASIDSNRLDAYYALYRPVAYKGIATLTPVFGARVTHYADANGKKDYTRYLGEIGFDATLRAAGTFDYKNEKWGIDGLRHLVTPRLSYRYIPKADKGSAYIPPVDDQTFSTYLQPLGLDEIRNIDQISPTNTFRIGLDNTLQTRDKEYGSRDLAMLNLAADFRLDRTAPDGEHDLSAIHAELALMPAPWLRFNLYQSFTPQDFTLREINTGFSINDGSLWSAGLSTHYLKGQINEYIAEGRYRLNETYQAYARLRYDAREHRFNERSFGIIQKLGHNLWTIRYGISLYEGQARESKFGFSIEVRLMNF</sequence>
<dbReference type="Gene3D" id="2.60.450.10">
    <property type="entry name" value="Lipopolysaccharide (LPS) transport protein A like domain"/>
    <property type="match status" value="1"/>
</dbReference>